<evidence type="ECO:0000313" key="4">
    <source>
        <dbReference type="Proteomes" id="UP001152797"/>
    </source>
</evidence>
<feature type="compositionally biased region" description="Pro residues" evidence="1">
    <location>
        <begin position="134"/>
        <end position="148"/>
    </location>
</feature>
<dbReference type="OrthoDB" id="413801at2759"/>
<keyword evidence="4" id="KW-1185">Reference proteome</keyword>
<feature type="compositionally biased region" description="Basic residues" evidence="1">
    <location>
        <begin position="1681"/>
        <end position="1691"/>
    </location>
</feature>
<sequence>ANAVESESEEEEESEKNLWQPQRSLFKDDMGNVEEVAVALGWTKQFQQKKRPGQMDPEVNLSQLPPYSATKLMDGSINVSNKDKSTVLMLGPPLSPATFIYRDQVYHMCMPAECAVLCDSQPWAQKYIESSTSMPPPPVALPQVPSAPPQSDAGSMSSYDTSAAYLQLLGSGLARAGAGWWQPGFLGHKELQAQQPPARELSQAQAAKPESTGANTQQGQQAQAAQPESTGANTQQGKQAQAAQPESTGANTQQGQQAQAAQPESTEANTQQGQQAAQPEPTGANTHQDQAQAAKPESTGANTQQGQQAQAAQPESTGANTQQGQQAQAAQPGAQQQTPQAASSEQQLQVGDLDYVLHWAGNIINDVAVQEALAKRKAAAQGNARPGTKVYVYWASLWEGQWQVAAIHAYAQGQSEGHVLDQNEQKWDLEGVMRQVVAGTTTIEEDQLGMGISWEMLTRVKNLEGKPINKVIVHQALVKKLKEQEWTIAKMELLDTRKQMRDAANNLGQARCCLLFEAQFGFNAQHLGSNGWGQWCTGSSSIGLSDSGLEKFHLPYKVATVQEGFNQRAYWDQDAQGEPEWLWGRAHDYMKIQLAPSKFLLNNKDTFASEFEACEVPAQEFHFRKKAEKDDRKKNNRWVEHTMESRGFFIALMWCMKNRALALESKKKALALLKGLIASSLAFAAAAGPVAMSLSVPDEGGLIHQALLTFSGQGITHEWAGVVSKYGPATALWHKLHKANWLGSCLCSSLGATTMGDIIFFLCYISAHPLLKVSGQNVLQGFGRLALKGFIWQTGVWLADYARHLCTLNIQSLPLMRSKSGNIRKTLDPVNRMILLHKLRKEKVHRMRVASTHGELVPEQSAMMKYESYIECALYQKSMQETFGGQKQVSVAWDPSNYGGKDVLVSIIYSSSLRRAGYLMNQQLTKVRVGDVHESLLPLVKQRKLTRIEGYNELRGLSHSLSLIGLTLMDFAVPEGLILRPLLKQELLLPQPNGRPLVHNTVTQLTYPMVPPALQLSQLPLLVSISDQGGWFAKKKSCLEEFLLQNNSDSYCFANYASVIARERRIREPQHEQDCEALFETLKHLQNFNTKGPLVKLMRWFSWFETACWWEGEYFATRMILEEMGAKTEGKEEAAELPNEEDPQKELRELKKKQGTWKLAPQMVTNTTMCVKDIVLTVGKAAWKHHAARAREVTSAVDVLHFNIQAAGHKGWAEELVSMVHDSLWNQELLLHLQEDYCLHEQALEWHMDFFDKLLETRSMSLTSFHTLPPNRYHHSLSRERVVAQAAHDMAMQDFQALLTAEEADVESPNLKVEALALMAWTKNPVCRALYLSYLEDDCQAAGPALQRVMAETLGDSKMVENAHQFGKDLLRSSRHKTFGNVRIWSNTLNSQALERRGSPVVTFHKFEKATGPLPPQDERVHLAKSLKATQHHLPKAIQNLMVPISGKNRWPSPNPASLFASVAATEWVFKFFGEGREVDPGTTANDAWLSILAQPGHFLVQQSQHTLWKVMARAEYGFLAWQAHIEVSDGQRIYLLEANPSCIQWRHIVDLSDWLQVPVKPTMMYENVGPLGWVASGNPLPLDVAVVQAAISLTVKQMRSLLKLYNVKVAGNASRATVEKMLVETVLQDEAMRQEAFKKFKAKTKTKDDDDDLDSELSEVISELAQDEFNQQDLKEYKQKKKVTRLKRKLSSKEPLEDKKPKRRAKAKAKAAASNKRKAPSYFIHGVLKRRKQRAGADELVDATKEALADKNAVVEAGNVEAMSSTPAKHEVEAPLAPEGSGPASSSGSKGPAPAEPASLVMYDKALTKTPTTKKASTPVPGQKKEREPKRKSPEEVLSLMTPPRCQIGISFTDHRFTSKMAFESKEFTGRMKQQTFTVSFAQRLSWDQALKRVHEYNWRKWHMVKEQLPLPAGQEPQPPGEVPQHVMEQLKPTIDALPPLQKDKSKAKP</sequence>
<feature type="non-terminal residue" evidence="2">
    <location>
        <position position="1"/>
    </location>
</feature>
<organism evidence="2">
    <name type="scientific">Cladocopium goreaui</name>
    <dbReference type="NCBI Taxonomy" id="2562237"/>
    <lineage>
        <taxon>Eukaryota</taxon>
        <taxon>Sar</taxon>
        <taxon>Alveolata</taxon>
        <taxon>Dinophyceae</taxon>
        <taxon>Suessiales</taxon>
        <taxon>Symbiodiniaceae</taxon>
        <taxon>Cladocopium</taxon>
    </lineage>
</organism>
<feature type="region of interest" description="Disordered" evidence="1">
    <location>
        <begin position="1681"/>
        <end position="1718"/>
    </location>
</feature>
<feature type="compositionally biased region" description="Acidic residues" evidence="1">
    <location>
        <begin position="1"/>
        <end position="14"/>
    </location>
</feature>
<comment type="caution">
    <text evidence="2">The sequence shown here is derived from an EMBL/GenBank/DDBJ whole genome shotgun (WGS) entry which is preliminary data.</text>
</comment>
<feature type="compositionally biased region" description="Polar residues" evidence="1">
    <location>
        <begin position="263"/>
        <end position="291"/>
    </location>
</feature>
<feature type="compositionally biased region" description="Basic and acidic residues" evidence="1">
    <location>
        <begin position="1824"/>
        <end position="1836"/>
    </location>
</feature>
<feature type="compositionally biased region" description="Polar residues" evidence="1">
    <location>
        <begin position="227"/>
        <end position="247"/>
    </location>
</feature>
<feature type="region of interest" description="Disordered" evidence="1">
    <location>
        <begin position="1911"/>
        <end position="1951"/>
    </location>
</feature>
<feature type="compositionally biased region" description="Low complexity" evidence="1">
    <location>
        <begin position="1775"/>
        <end position="1800"/>
    </location>
</feature>
<reference evidence="2" key="1">
    <citation type="submission" date="2022-10" db="EMBL/GenBank/DDBJ databases">
        <authorList>
            <person name="Chen Y."/>
            <person name="Dougan E. K."/>
            <person name="Chan C."/>
            <person name="Rhodes N."/>
            <person name="Thang M."/>
        </authorList>
    </citation>
    <scope>NUCLEOTIDE SEQUENCE</scope>
</reference>
<feature type="region of interest" description="Disordered" evidence="1">
    <location>
        <begin position="192"/>
        <end position="345"/>
    </location>
</feature>
<accession>A0A9P1FEA5</accession>
<evidence type="ECO:0000313" key="3">
    <source>
        <dbReference type="EMBL" id="CAL4760245.1"/>
    </source>
</evidence>
<feature type="compositionally biased region" description="Low complexity" evidence="1">
    <location>
        <begin position="321"/>
        <end position="345"/>
    </location>
</feature>
<dbReference type="EMBL" id="CAMXCT020000043">
    <property type="protein sequence ID" value="CAL1126308.1"/>
    <property type="molecule type" value="Genomic_DNA"/>
</dbReference>
<feature type="region of interest" description="Disordered" evidence="1">
    <location>
        <begin position="129"/>
        <end position="157"/>
    </location>
</feature>
<feature type="region of interest" description="Disordered" evidence="1">
    <location>
        <begin position="1"/>
        <end position="23"/>
    </location>
</feature>
<name>A0A9P1FEA5_9DINO</name>
<protein>
    <submittedName>
        <fullName evidence="3">Reticulocyte-binding protein 2-like a</fullName>
    </submittedName>
</protein>
<feature type="compositionally biased region" description="Low complexity" evidence="1">
    <location>
        <begin position="299"/>
        <end position="313"/>
    </location>
</feature>
<feature type="compositionally biased region" description="Basic residues" evidence="1">
    <location>
        <begin position="1702"/>
        <end position="1718"/>
    </location>
</feature>
<reference evidence="3 4" key="2">
    <citation type="submission" date="2024-05" db="EMBL/GenBank/DDBJ databases">
        <authorList>
            <person name="Chen Y."/>
            <person name="Shah S."/>
            <person name="Dougan E. K."/>
            <person name="Thang M."/>
            <person name="Chan C."/>
        </authorList>
    </citation>
    <scope>NUCLEOTIDE SEQUENCE [LARGE SCALE GENOMIC DNA]</scope>
</reference>
<feature type="compositionally biased region" description="Low complexity" evidence="1">
    <location>
        <begin position="212"/>
        <end position="226"/>
    </location>
</feature>
<proteinExistence type="predicted"/>
<feature type="compositionally biased region" description="Low complexity" evidence="1">
    <location>
        <begin position="248"/>
        <end position="262"/>
    </location>
</feature>
<dbReference type="EMBL" id="CAMXCT030000043">
    <property type="protein sequence ID" value="CAL4760245.1"/>
    <property type="molecule type" value="Genomic_DNA"/>
</dbReference>
<dbReference type="Proteomes" id="UP001152797">
    <property type="component" value="Unassembled WGS sequence"/>
</dbReference>
<evidence type="ECO:0000313" key="2">
    <source>
        <dbReference type="EMBL" id="CAI3972933.1"/>
    </source>
</evidence>
<feature type="compositionally biased region" description="Basic and acidic residues" evidence="1">
    <location>
        <begin position="1692"/>
        <end position="1701"/>
    </location>
</feature>
<gene>
    <name evidence="2" type="ORF">C1SCF055_LOCUS1467</name>
</gene>
<feature type="compositionally biased region" description="Low complexity" evidence="1">
    <location>
        <begin position="1809"/>
        <end position="1820"/>
    </location>
</feature>
<evidence type="ECO:0000256" key="1">
    <source>
        <dbReference type="SAM" id="MobiDB-lite"/>
    </source>
</evidence>
<feature type="region of interest" description="Disordered" evidence="1">
    <location>
        <begin position="1763"/>
        <end position="1837"/>
    </location>
</feature>
<dbReference type="EMBL" id="CAMXCT010000043">
    <property type="protein sequence ID" value="CAI3972933.1"/>
    <property type="molecule type" value="Genomic_DNA"/>
</dbReference>